<dbReference type="RefSeq" id="WP_117539580.1">
    <property type="nucleotide sequence ID" value="NZ_QVFD01000004.1"/>
</dbReference>
<dbReference type="AlphaFoldDB" id="A0A3E2XN78"/>
<dbReference type="SUPFAM" id="SSF52096">
    <property type="entry name" value="ClpP/crotonase"/>
    <property type="match status" value="2"/>
</dbReference>
<keyword evidence="4" id="KW-1185">Reference proteome</keyword>
<gene>
    <name evidence="3" type="ORF">DW747_06630</name>
</gene>
<organism evidence="3 4">
    <name type="scientific">Coprococcus catus</name>
    <dbReference type="NCBI Taxonomy" id="116085"/>
    <lineage>
        <taxon>Bacteria</taxon>
        <taxon>Bacillati</taxon>
        <taxon>Bacillota</taxon>
        <taxon>Clostridia</taxon>
        <taxon>Lachnospirales</taxon>
        <taxon>Lachnospiraceae</taxon>
        <taxon>Coprococcus</taxon>
    </lineage>
</organism>
<accession>A0A3E2XN78</accession>
<reference evidence="3 4" key="1">
    <citation type="submission" date="2018-08" db="EMBL/GenBank/DDBJ databases">
        <title>A genome reference for cultivated species of the human gut microbiota.</title>
        <authorList>
            <person name="Zou Y."/>
            <person name="Xue W."/>
            <person name="Luo G."/>
        </authorList>
    </citation>
    <scope>NUCLEOTIDE SEQUENCE [LARGE SCALE GENOMIC DNA]</scope>
    <source>
        <strain evidence="3 4">AM28-39</strain>
    </source>
</reference>
<dbReference type="InterPro" id="IPR011763">
    <property type="entry name" value="COA_CT_C"/>
</dbReference>
<dbReference type="InterPro" id="IPR029045">
    <property type="entry name" value="ClpP/crotonase-like_dom_sf"/>
</dbReference>
<dbReference type="PANTHER" id="PTHR43842:SF2">
    <property type="entry name" value="PROPIONYL-COA CARBOXYLASE BETA CHAIN, MITOCHONDRIAL"/>
    <property type="match status" value="1"/>
</dbReference>
<sequence>MSQVKAMSAVERIESLLDAGSFIEIGASVHARNTDFNMPEKQTPADGVITGYGTIDSNLVYVFSQDPSVMGGAIGEMHARKIEKIYELALKMGAPVIGMYDCAGLRLQEATDALDALGRLYRQQTAASGVIPQYAAVFGQCGGGTALLAALSDFTFMVKDTSALFVNAPNTLDDSCGAAERYAGAEFQGRETGNVDFVCENEEILLAQLRELVLMLPFNQEDVLDYDVCEDDLNRKIADYSGTGDAAQVLKDITDVGRYVEVTAGYAREMVTAFVKLNGLTVGAVANRTEILDGNGEAAESFNGKLTTEGLQKAADFIRFCDAFSIPVLSLVSATGFDTTVANEKSVAREAARLIHTFADASAPKVTLLTGEAYGSAYLTMNSGHIGADLVYAWPTASVGMMPAENAVKIIYNDEIDASDDAQGLIAEKAAAYAALQTSPESAAGRGYVDAVIEPESTRQHLIAAFEMLYSKRAVRPSKKHSTL</sequence>
<dbReference type="InterPro" id="IPR051047">
    <property type="entry name" value="AccD/PCCB"/>
</dbReference>
<evidence type="ECO:0000313" key="3">
    <source>
        <dbReference type="EMBL" id="RGC48935.1"/>
    </source>
</evidence>
<dbReference type="EMBL" id="QVFD01000004">
    <property type="protein sequence ID" value="RGC48935.1"/>
    <property type="molecule type" value="Genomic_DNA"/>
</dbReference>
<protein>
    <submittedName>
        <fullName evidence="3">Carboxyl transferase</fullName>
    </submittedName>
</protein>
<dbReference type="Proteomes" id="UP000261231">
    <property type="component" value="Unassembled WGS sequence"/>
</dbReference>
<proteinExistence type="predicted"/>
<dbReference type="Gene3D" id="3.90.226.10">
    <property type="entry name" value="2-enoyl-CoA Hydratase, Chain A, domain 1"/>
    <property type="match status" value="2"/>
</dbReference>
<keyword evidence="3" id="KW-0808">Transferase</keyword>
<dbReference type="GO" id="GO:0016740">
    <property type="term" value="F:transferase activity"/>
    <property type="evidence" value="ECO:0007669"/>
    <property type="project" value="UniProtKB-KW"/>
</dbReference>
<comment type="caution">
    <text evidence="3">The sequence shown here is derived from an EMBL/GenBank/DDBJ whole genome shotgun (WGS) entry which is preliminary data.</text>
</comment>
<feature type="domain" description="CoA carboxyltransferase C-terminal" evidence="2">
    <location>
        <begin position="232"/>
        <end position="468"/>
    </location>
</feature>
<name>A0A3E2XN78_9FIRM</name>
<dbReference type="InterPro" id="IPR034733">
    <property type="entry name" value="AcCoA_carboxyl_beta"/>
</dbReference>
<evidence type="ECO:0000313" key="4">
    <source>
        <dbReference type="Proteomes" id="UP000261231"/>
    </source>
</evidence>
<evidence type="ECO:0000259" key="1">
    <source>
        <dbReference type="PROSITE" id="PS50980"/>
    </source>
</evidence>
<dbReference type="GO" id="GO:0004658">
    <property type="term" value="F:propionyl-CoA carboxylase activity"/>
    <property type="evidence" value="ECO:0007669"/>
    <property type="project" value="TreeGrafter"/>
</dbReference>
<dbReference type="Pfam" id="PF01039">
    <property type="entry name" value="Carboxyl_trans"/>
    <property type="match status" value="1"/>
</dbReference>
<dbReference type="OrthoDB" id="9803706at2"/>
<dbReference type="PROSITE" id="PS50980">
    <property type="entry name" value="COA_CT_NTER"/>
    <property type="match status" value="1"/>
</dbReference>
<dbReference type="InterPro" id="IPR011762">
    <property type="entry name" value="COA_CT_N"/>
</dbReference>
<feature type="domain" description="CoA carboxyltransferase N-terminal" evidence="1">
    <location>
        <begin position="1"/>
        <end position="169"/>
    </location>
</feature>
<evidence type="ECO:0000259" key="2">
    <source>
        <dbReference type="PROSITE" id="PS50989"/>
    </source>
</evidence>
<dbReference type="PANTHER" id="PTHR43842">
    <property type="entry name" value="PROPIONYL-COA CARBOXYLASE BETA CHAIN"/>
    <property type="match status" value="1"/>
</dbReference>
<dbReference type="PROSITE" id="PS50989">
    <property type="entry name" value="COA_CT_CTER"/>
    <property type="match status" value="1"/>
</dbReference>